<name>A0A290Z9W1_9PSEU</name>
<organism evidence="2 3">
    <name type="scientific">Actinosynnema pretiosum</name>
    <dbReference type="NCBI Taxonomy" id="42197"/>
    <lineage>
        <taxon>Bacteria</taxon>
        <taxon>Bacillati</taxon>
        <taxon>Actinomycetota</taxon>
        <taxon>Actinomycetes</taxon>
        <taxon>Pseudonocardiales</taxon>
        <taxon>Pseudonocardiaceae</taxon>
        <taxon>Actinosynnema</taxon>
    </lineage>
</organism>
<accession>A0A290Z9W1</accession>
<evidence type="ECO:0000256" key="1">
    <source>
        <dbReference type="SAM" id="MobiDB-lite"/>
    </source>
</evidence>
<evidence type="ECO:0000313" key="3">
    <source>
        <dbReference type="Proteomes" id="UP000218505"/>
    </source>
</evidence>
<reference evidence="2" key="1">
    <citation type="submission" date="2017-09" db="EMBL/GenBank/DDBJ databases">
        <title>Complete Genome Sequence of ansamitocin-producing Bacterium Actinosynnema pretiosum X47.</title>
        <authorList>
            <person name="Cao G."/>
            <person name="Zong G."/>
            <person name="Zhong C."/>
            <person name="Fu J."/>
        </authorList>
    </citation>
    <scope>NUCLEOTIDE SEQUENCE [LARGE SCALE GENOMIC DNA]</scope>
    <source>
        <strain evidence="2">X47</strain>
    </source>
</reference>
<gene>
    <name evidence="2" type="ORF">CNX65_22810</name>
</gene>
<protein>
    <recommendedName>
        <fullName evidence="4">WbqC-like protein</fullName>
    </recommendedName>
</protein>
<proteinExistence type="predicted"/>
<evidence type="ECO:0008006" key="4">
    <source>
        <dbReference type="Google" id="ProtNLM"/>
    </source>
</evidence>
<dbReference type="AlphaFoldDB" id="A0A290Z9W1"/>
<evidence type="ECO:0000313" key="2">
    <source>
        <dbReference type="EMBL" id="ATE55763.1"/>
    </source>
</evidence>
<dbReference type="Pfam" id="PF08889">
    <property type="entry name" value="WbqC"/>
    <property type="match status" value="1"/>
</dbReference>
<keyword evidence="3" id="KW-1185">Reference proteome</keyword>
<dbReference type="RefSeq" id="WP_096495594.1">
    <property type="nucleotide sequence ID" value="NZ_CP023445.1"/>
</dbReference>
<dbReference type="Proteomes" id="UP000218505">
    <property type="component" value="Chromosome"/>
</dbReference>
<dbReference type="KEGG" id="apre:CNX65_22810"/>
<dbReference type="EMBL" id="CP023445">
    <property type="protein sequence ID" value="ATE55763.1"/>
    <property type="molecule type" value="Genomic_DNA"/>
</dbReference>
<feature type="region of interest" description="Disordered" evidence="1">
    <location>
        <begin position="226"/>
        <end position="246"/>
    </location>
</feature>
<dbReference type="InterPro" id="IPR014985">
    <property type="entry name" value="WbqC"/>
</dbReference>
<sequence length="246" mass="27947">MRTLMAQQPNYAPYLGFFDRAARADVLVLQDDLNYAKQEWQNRNRVRSGDSWRWLTVPVHGSHRAPIRDTRPVDGSWLPRHLRVLRQEYPGSASGARIDALSEALGPIRDTTLAVINEALIRHLMDVLGIDTPIVRESELGIPRVLEPNRRLLLLSELLGCDSYLSGTGGRNYVQPELWRAEGVLLEEHLFAPLPYGDRREHWQPNLSALDLLLLSADPAAEFSRARQRSGRQPWTANRPDQVVIP</sequence>